<comment type="caution">
    <text evidence="2">The sequence shown here is derived from an EMBL/GenBank/DDBJ whole genome shotgun (WGS) entry which is preliminary data.</text>
</comment>
<organism evidence="2 3">
    <name type="scientific">Lupinus luteus</name>
    <name type="common">European yellow lupine</name>
    <dbReference type="NCBI Taxonomy" id="3873"/>
    <lineage>
        <taxon>Eukaryota</taxon>
        <taxon>Viridiplantae</taxon>
        <taxon>Streptophyta</taxon>
        <taxon>Embryophyta</taxon>
        <taxon>Tracheophyta</taxon>
        <taxon>Spermatophyta</taxon>
        <taxon>Magnoliopsida</taxon>
        <taxon>eudicotyledons</taxon>
        <taxon>Gunneridae</taxon>
        <taxon>Pentapetalae</taxon>
        <taxon>rosids</taxon>
        <taxon>fabids</taxon>
        <taxon>Fabales</taxon>
        <taxon>Fabaceae</taxon>
        <taxon>Papilionoideae</taxon>
        <taxon>50 kb inversion clade</taxon>
        <taxon>genistoids sensu lato</taxon>
        <taxon>core genistoids</taxon>
        <taxon>Genisteae</taxon>
        <taxon>Lupinus</taxon>
    </lineage>
</organism>
<proteinExistence type="predicted"/>
<protein>
    <recommendedName>
        <fullName evidence="4">Transmembrane protein</fullName>
    </recommendedName>
</protein>
<gene>
    <name evidence="2" type="ORF">LLUT_LOCUS15687</name>
</gene>
<reference evidence="2 3" key="1">
    <citation type="submission" date="2024-03" db="EMBL/GenBank/DDBJ databases">
        <authorList>
            <person name="Martinez-Hernandez J."/>
        </authorList>
    </citation>
    <scope>NUCLEOTIDE SEQUENCE [LARGE SCALE GENOMIC DNA]</scope>
</reference>
<accession>A0AAV1WZC9</accession>
<evidence type="ECO:0000256" key="1">
    <source>
        <dbReference type="SAM" id="Phobius"/>
    </source>
</evidence>
<feature type="transmembrane region" description="Helical" evidence="1">
    <location>
        <begin position="97"/>
        <end position="126"/>
    </location>
</feature>
<dbReference type="EMBL" id="CAXHTB010000011">
    <property type="protein sequence ID" value="CAL0314627.1"/>
    <property type="molecule type" value="Genomic_DNA"/>
</dbReference>
<evidence type="ECO:0008006" key="4">
    <source>
        <dbReference type="Google" id="ProtNLM"/>
    </source>
</evidence>
<keyword evidence="3" id="KW-1185">Reference proteome</keyword>
<evidence type="ECO:0000313" key="3">
    <source>
        <dbReference type="Proteomes" id="UP001497480"/>
    </source>
</evidence>
<sequence length="129" mass="14536">MVASLPSSFSPKPRGSFLKGCNIHRGVPIIKFQNYEDEGRSTNIVDANLNVLKERVKMLKVKEKLENCCKYQHGWNYNYVPVSNNYKIKITKELCGLIELTCLVCGTLGFTCFGGTLIVCLVSFLVHMQ</sequence>
<dbReference type="AlphaFoldDB" id="A0AAV1WZC9"/>
<dbReference type="Proteomes" id="UP001497480">
    <property type="component" value="Unassembled WGS sequence"/>
</dbReference>
<keyword evidence="1" id="KW-0472">Membrane</keyword>
<dbReference type="PANTHER" id="PTHR38225">
    <property type="entry name" value="PROTEIN, PUTATIVE-RELATED"/>
    <property type="match status" value="1"/>
</dbReference>
<dbReference type="PANTHER" id="PTHR38225:SF4">
    <property type="entry name" value="PROTEIN, PUTATIVE-RELATED"/>
    <property type="match status" value="1"/>
</dbReference>
<evidence type="ECO:0000313" key="2">
    <source>
        <dbReference type="EMBL" id="CAL0314627.1"/>
    </source>
</evidence>
<keyword evidence="1" id="KW-0812">Transmembrane</keyword>
<keyword evidence="1" id="KW-1133">Transmembrane helix</keyword>
<name>A0AAV1WZC9_LUPLU</name>